<feature type="region of interest" description="Disordered" evidence="1">
    <location>
        <begin position="146"/>
        <end position="165"/>
    </location>
</feature>
<evidence type="ECO:0000256" key="1">
    <source>
        <dbReference type="SAM" id="MobiDB-lite"/>
    </source>
</evidence>
<feature type="compositionally biased region" description="Gly residues" evidence="1">
    <location>
        <begin position="156"/>
        <end position="165"/>
    </location>
</feature>
<dbReference type="EMBL" id="ML121587">
    <property type="protein sequence ID" value="RPB19608.1"/>
    <property type="molecule type" value="Genomic_DNA"/>
</dbReference>
<protein>
    <submittedName>
        <fullName evidence="2">Uncharacterized protein</fullName>
    </submittedName>
</protein>
<keyword evidence="3" id="KW-1185">Reference proteome</keyword>
<gene>
    <name evidence="2" type="ORF">L211DRAFT_624694</name>
</gene>
<proteinExistence type="predicted"/>
<dbReference type="Proteomes" id="UP000267821">
    <property type="component" value="Unassembled WGS sequence"/>
</dbReference>
<organism evidence="2 3">
    <name type="scientific">Terfezia boudieri ATCC MYA-4762</name>
    <dbReference type="NCBI Taxonomy" id="1051890"/>
    <lineage>
        <taxon>Eukaryota</taxon>
        <taxon>Fungi</taxon>
        <taxon>Dikarya</taxon>
        <taxon>Ascomycota</taxon>
        <taxon>Pezizomycotina</taxon>
        <taxon>Pezizomycetes</taxon>
        <taxon>Pezizales</taxon>
        <taxon>Pezizaceae</taxon>
        <taxon>Terfezia</taxon>
    </lineage>
</organism>
<reference evidence="2 3" key="1">
    <citation type="journal article" date="2018" name="Nat. Ecol. Evol.">
        <title>Pezizomycetes genomes reveal the molecular basis of ectomycorrhizal truffle lifestyle.</title>
        <authorList>
            <person name="Murat C."/>
            <person name="Payen T."/>
            <person name="Noel B."/>
            <person name="Kuo A."/>
            <person name="Morin E."/>
            <person name="Chen J."/>
            <person name="Kohler A."/>
            <person name="Krizsan K."/>
            <person name="Balestrini R."/>
            <person name="Da Silva C."/>
            <person name="Montanini B."/>
            <person name="Hainaut M."/>
            <person name="Levati E."/>
            <person name="Barry K.W."/>
            <person name="Belfiori B."/>
            <person name="Cichocki N."/>
            <person name="Clum A."/>
            <person name="Dockter R.B."/>
            <person name="Fauchery L."/>
            <person name="Guy J."/>
            <person name="Iotti M."/>
            <person name="Le Tacon F."/>
            <person name="Lindquist E.A."/>
            <person name="Lipzen A."/>
            <person name="Malagnac F."/>
            <person name="Mello A."/>
            <person name="Molinier V."/>
            <person name="Miyauchi S."/>
            <person name="Poulain J."/>
            <person name="Riccioni C."/>
            <person name="Rubini A."/>
            <person name="Sitrit Y."/>
            <person name="Splivallo R."/>
            <person name="Traeger S."/>
            <person name="Wang M."/>
            <person name="Zifcakova L."/>
            <person name="Wipf D."/>
            <person name="Zambonelli A."/>
            <person name="Paolocci F."/>
            <person name="Nowrousian M."/>
            <person name="Ottonello S."/>
            <person name="Baldrian P."/>
            <person name="Spatafora J.W."/>
            <person name="Henrissat B."/>
            <person name="Nagy L.G."/>
            <person name="Aury J.M."/>
            <person name="Wincker P."/>
            <person name="Grigoriev I.V."/>
            <person name="Bonfante P."/>
            <person name="Martin F.M."/>
        </authorList>
    </citation>
    <scope>NUCLEOTIDE SEQUENCE [LARGE SCALE GENOMIC DNA]</scope>
    <source>
        <strain evidence="2 3">ATCC MYA-4762</strain>
    </source>
</reference>
<accession>A0A3N4LD29</accession>
<dbReference type="InParanoid" id="A0A3N4LD29"/>
<evidence type="ECO:0000313" key="2">
    <source>
        <dbReference type="EMBL" id="RPB19608.1"/>
    </source>
</evidence>
<dbReference type="AlphaFoldDB" id="A0A3N4LD29"/>
<name>A0A3N4LD29_9PEZI</name>
<sequence length="165" mass="18483">MFSQFIMAWRHAPDAQVSSPCALFLQSRSTIRCFSFGLDETTSASTQHCSARPLHLRSITPLRFFIEDRPTSCANDCYGIQLWHGPLQLHGWDQTQIITAFSDVSFCPCLRCILERKQRLSMGVLCIHTELGSVLVLGNEESNDQISRNDGHLPMNGGGCTQEHV</sequence>
<evidence type="ECO:0000313" key="3">
    <source>
        <dbReference type="Proteomes" id="UP000267821"/>
    </source>
</evidence>